<feature type="compositionally biased region" description="Low complexity" evidence="2">
    <location>
        <begin position="62"/>
        <end position="77"/>
    </location>
</feature>
<evidence type="ECO:0000256" key="1">
    <source>
        <dbReference type="PROSITE-ProRule" id="PRU00175"/>
    </source>
</evidence>
<evidence type="ECO:0000313" key="4">
    <source>
        <dbReference type="EMBL" id="CAE0658224.1"/>
    </source>
</evidence>
<dbReference type="InterPro" id="IPR013083">
    <property type="entry name" value="Znf_RING/FYVE/PHD"/>
</dbReference>
<reference evidence="4" key="1">
    <citation type="submission" date="2021-01" db="EMBL/GenBank/DDBJ databases">
        <authorList>
            <person name="Corre E."/>
            <person name="Pelletier E."/>
            <person name="Niang G."/>
            <person name="Scheremetjew M."/>
            <person name="Finn R."/>
            <person name="Kale V."/>
            <person name="Holt S."/>
            <person name="Cochrane G."/>
            <person name="Meng A."/>
            <person name="Brown T."/>
            <person name="Cohen L."/>
        </authorList>
    </citation>
    <scope>NUCLEOTIDE SEQUENCE</scope>
    <source>
        <strain evidence="4">CCCM811</strain>
    </source>
</reference>
<organism evidence="4">
    <name type="scientific">Lotharella globosa</name>
    <dbReference type="NCBI Taxonomy" id="91324"/>
    <lineage>
        <taxon>Eukaryota</taxon>
        <taxon>Sar</taxon>
        <taxon>Rhizaria</taxon>
        <taxon>Cercozoa</taxon>
        <taxon>Chlorarachniophyceae</taxon>
        <taxon>Lotharella</taxon>
    </lineage>
</organism>
<dbReference type="InterPro" id="IPR050784">
    <property type="entry name" value="IAP"/>
</dbReference>
<protein>
    <recommendedName>
        <fullName evidence="3">RING-type domain-containing protein</fullName>
    </recommendedName>
</protein>
<feature type="domain" description="RING-type" evidence="3">
    <location>
        <begin position="146"/>
        <end position="183"/>
    </location>
</feature>
<dbReference type="InterPro" id="IPR001841">
    <property type="entry name" value="Znf_RING"/>
</dbReference>
<dbReference type="PANTHER" id="PTHR10044">
    <property type="entry name" value="INHIBITOR OF APOPTOSIS"/>
    <property type="match status" value="1"/>
</dbReference>
<accession>A0A7S3YPU2</accession>
<gene>
    <name evidence="4" type="ORF">LGLO00237_LOCUS9795</name>
</gene>
<dbReference type="Pfam" id="PF13920">
    <property type="entry name" value="zf-C3HC4_3"/>
    <property type="match status" value="1"/>
</dbReference>
<dbReference type="SUPFAM" id="SSF57850">
    <property type="entry name" value="RING/U-box"/>
    <property type="match status" value="1"/>
</dbReference>
<dbReference type="PROSITE" id="PS50089">
    <property type="entry name" value="ZF_RING_2"/>
    <property type="match status" value="1"/>
</dbReference>
<dbReference type="AlphaFoldDB" id="A0A7S3YPU2"/>
<sequence length="196" mass="21925">MCVRACVYAMMCTHEWSTWCVLHAPVRVLRSPWQPWDAQEDVDLDLIQALLDEEKHARKRQPQSSQEQNNRRSQSPSRSDRQGSMGYGEMMQLMKLSDPKPQDSSKGGENGAIFQDDKENPGAMPTVRVLSGPPTMEEKEEEDDTCVVCLDEDISHSLQPCGHLQFCGTCAPTLKGGPCPICRENVTSIKKTSDTI</sequence>
<proteinExistence type="predicted"/>
<dbReference type="EMBL" id="HBIV01013318">
    <property type="protein sequence ID" value="CAE0658224.1"/>
    <property type="molecule type" value="Transcribed_RNA"/>
</dbReference>
<keyword evidence="1" id="KW-0479">Metal-binding</keyword>
<evidence type="ECO:0000256" key="2">
    <source>
        <dbReference type="SAM" id="MobiDB-lite"/>
    </source>
</evidence>
<feature type="region of interest" description="Disordered" evidence="2">
    <location>
        <begin position="55"/>
        <end position="85"/>
    </location>
</feature>
<dbReference type="Gene3D" id="3.30.40.10">
    <property type="entry name" value="Zinc/RING finger domain, C3HC4 (zinc finger)"/>
    <property type="match status" value="1"/>
</dbReference>
<evidence type="ECO:0000259" key="3">
    <source>
        <dbReference type="PROSITE" id="PS50089"/>
    </source>
</evidence>
<keyword evidence="1" id="KW-0862">Zinc</keyword>
<dbReference type="GO" id="GO:0008270">
    <property type="term" value="F:zinc ion binding"/>
    <property type="evidence" value="ECO:0007669"/>
    <property type="project" value="UniProtKB-KW"/>
</dbReference>
<dbReference type="SMART" id="SM00184">
    <property type="entry name" value="RING"/>
    <property type="match status" value="1"/>
</dbReference>
<feature type="region of interest" description="Disordered" evidence="2">
    <location>
        <begin position="97"/>
        <end position="125"/>
    </location>
</feature>
<name>A0A7S3YPU2_9EUKA</name>
<keyword evidence="1" id="KW-0863">Zinc-finger</keyword>